<evidence type="ECO:0000313" key="4">
    <source>
        <dbReference type="Proteomes" id="UP000658720"/>
    </source>
</evidence>
<dbReference type="PRINTS" id="PR01438">
    <property type="entry name" value="UNVRSLSTRESS"/>
</dbReference>
<comment type="caution">
    <text evidence="3">The sequence shown here is derived from an EMBL/GenBank/DDBJ whole genome shotgun (WGS) entry which is preliminary data.</text>
</comment>
<dbReference type="PANTHER" id="PTHR46268:SF8">
    <property type="entry name" value="UNIVERSAL STRESS PROTEIN SLL1388"/>
    <property type="match status" value="1"/>
</dbReference>
<dbReference type="SUPFAM" id="SSF52402">
    <property type="entry name" value="Adenine nucleotide alpha hydrolases-like"/>
    <property type="match status" value="1"/>
</dbReference>
<evidence type="ECO:0000313" key="3">
    <source>
        <dbReference type="EMBL" id="MBE9254515.1"/>
    </source>
</evidence>
<sequence length="154" mass="17377">MGYGRILVALDRSELAKDVLQQAIALAQKESSQLMLFYCIPVDSQDLSIYPSFYGEAAIGFSQVIQEHLEERQTEAREWLQSIAQQVKEDGVQCEWDVKVGEPGRWIRDMAKNWDADLVVLGRRGLKGLAEVFLGSVSSYVIHHVQCSVLIVQH</sequence>
<proteinExistence type="inferred from homology"/>
<evidence type="ECO:0000259" key="2">
    <source>
        <dbReference type="Pfam" id="PF00582"/>
    </source>
</evidence>
<gene>
    <name evidence="3" type="ORF">IQ217_11810</name>
</gene>
<organism evidence="3 4">
    <name type="scientific">Synechocystis salina LEGE 00031</name>
    <dbReference type="NCBI Taxonomy" id="1828736"/>
    <lineage>
        <taxon>Bacteria</taxon>
        <taxon>Bacillati</taxon>
        <taxon>Cyanobacteriota</taxon>
        <taxon>Cyanophyceae</taxon>
        <taxon>Synechococcales</taxon>
        <taxon>Merismopediaceae</taxon>
        <taxon>Synechocystis</taxon>
    </lineage>
</organism>
<keyword evidence="4" id="KW-1185">Reference proteome</keyword>
<reference evidence="3 4" key="1">
    <citation type="submission" date="2020-10" db="EMBL/GenBank/DDBJ databases">
        <authorList>
            <person name="Castelo-Branco R."/>
            <person name="Eusebio N."/>
            <person name="Adriana R."/>
            <person name="Vieira A."/>
            <person name="Brugerolle De Fraissinette N."/>
            <person name="Rezende De Castro R."/>
            <person name="Schneider M.P."/>
            <person name="Vasconcelos V."/>
            <person name="Leao P.N."/>
        </authorList>
    </citation>
    <scope>NUCLEOTIDE SEQUENCE [LARGE SCALE GENOMIC DNA]</scope>
    <source>
        <strain evidence="3 4">LEGE 00031</strain>
    </source>
</reference>
<comment type="similarity">
    <text evidence="1">Belongs to the universal stress protein A family.</text>
</comment>
<dbReference type="InterPro" id="IPR014729">
    <property type="entry name" value="Rossmann-like_a/b/a_fold"/>
</dbReference>
<name>A0ABR9VT29_9SYNC</name>
<dbReference type="Proteomes" id="UP000658720">
    <property type="component" value="Unassembled WGS sequence"/>
</dbReference>
<accession>A0ABR9VT29</accession>
<dbReference type="Gene3D" id="3.40.50.620">
    <property type="entry name" value="HUPs"/>
    <property type="match status" value="1"/>
</dbReference>
<evidence type="ECO:0000256" key="1">
    <source>
        <dbReference type="ARBA" id="ARBA00008791"/>
    </source>
</evidence>
<dbReference type="CDD" id="cd00293">
    <property type="entry name" value="USP-like"/>
    <property type="match status" value="1"/>
</dbReference>
<dbReference type="RefSeq" id="WP_194020097.1">
    <property type="nucleotide sequence ID" value="NZ_JADEVV010000032.1"/>
</dbReference>
<dbReference type="PANTHER" id="PTHR46268">
    <property type="entry name" value="STRESS RESPONSE PROTEIN NHAX"/>
    <property type="match status" value="1"/>
</dbReference>
<protein>
    <submittedName>
        <fullName evidence="3">Universal stress protein</fullName>
    </submittedName>
</protein>
<dbReference type="InterPro" id="IPR006015">
    <property type="entry name" value="Universal_stress_UspA"/>
</dbReference>
<feature type="domain" description="UspA" evidence="2">
    <location>
        <begin position="3"/>
        <end position="152"/>
    </location>
</feature>
<dbReference type="EMBL" id="JADEVV010000032">
    <property type="protein sequence ID" value="MBE9254515.1"/>
    <property type="molecule type" value="Genomic_DNA"/>
</dbReference>
<dbReference type="InterPro" id="IPR006016">
    <property type="entry name" value="UspA"/>
</dbReference>
<dbReference type="Pfam" id="PF00582">
    <property type="entry name" value="Usp"/>
    <property type="match status" value="1"/>
</dbReference>